<keyword evidence="3" id="KW-1185">Reference proteome</keyword>
<protein>
    <submittedName>
        <fullName evidence="2">PDC sensor domain-containing protein</fullName>
    </submittedName>
</protein>
<feature type="signal peptide" evidence="1">
    <location>
        <begin position="1"/>
        <end position="19"/>
    </location>
</feature>
<dbReference type="CDD" id="cd18773">
    <property type="entry name" value="PDC1_HK_sensor"/>
    <property type="match status" value="1"/>
</dbReference>
<organism evidence="2 3">
    <name type="scientific">Rhodobacter lacus</name>
    <dbReference type="NCBI Taxonomy" id="1641972"/>
    <lineage>
        <taxon>Bacteria</taxon>
        <taxon>Pseudomonadati</taxon>
        <taxon>Pseudomonadota</taxon>
        <taxon>Alphaproteobacteria</taxon>
        <taxon>Rhodobacterales</taxon>
        <taxon>Rhodobacter group</taxon>
        <taxon>Rhodobacter</taxon>
    </lineage>
</organism>
<sequence>MRLHHSVLCLALAALPAQAEDFTAQVTAKVESELRAWGTDPALIDAVKAANAAHADITQDQIDALDKAWRAETETATQPTIEAILALPQSRALLDKVERSRGMVSEVFVMDEHGLNVAQARATSDYWQGDEAKFQETYPKGPDAVHVSEVEFDESSDTYQVQASFTVNDPETGAPIGAMTVGLNAEMIE</sequence>
<keyword evidence="1" id="KW-0732">Signal</keyword>
<accession>A0ABW5A775</accession>
<evidence type="ECO:0000313" key="3">
    <source>
        <dbReference type="Proteomes" id="UP001597413"/>
    </source>
</evidence>
<dbReference type="RefSeq" id="WP_377388615.1">
    <property type="nucleotide sequence ID" value="NZ_JBHUIX010000005.1"/>
</dbReference>
<proteinExistence type="predicted"/>
<gene>
    <name evidence="2" type="ORF">ACFSM0_06890</name>
</gene>
<dbReference type="EMBL" id="JBHUIX010000005">
    <property type="protein sequence ID" value="MFD2173809.1"/>
    <property type="molecule type" value="Genomic_DNA"/>
</dbReference>
<evidence type="ECO:0000256" key="1">
    <source>
        <dbReference type="SAM" id="SignalP"/>
    </source>
</evidence>
<feature type="chain" id="PRO_5045694139" evidence="1">
    <location>
        <begin position="20"/>
        <end position="189"/>
    </location>
</feature>
<reference evidence="3" key="1">
    <citation type="journal article" date="2019" name="Int. J. Syst. Evol. Microbiol.">
        <title>The Global Catalogue of Microorganisms (GCM) 10K type strain sequencing project: providing services to taxonomists for standard genome sequencing and annotation.</title>
        <authorList>
            <consortium name="The Broad Institute Genomics Platform"/>
            <consortium name="The Broad Institute Genome Sequencing Center for Infectious Disease"/>
            <person name="Wu L."/>
            <person name="Ma J."/>
        </authorList>
    </citation>
    <scope>NUCLEOTIDE SEQUENCE [LARGE SCALE GENOMIC DNA]</scope>
    <source>
        <strain evidence="3">CCUG 55131</strain>
    </source>
</reference>
<comment type="caution">
    <text evidence="2">The sequence shown here is derived from an EMBL/GenBank/DDBJ whole genome shotgun (WGS) entry which is preliminary data.</text>
</comment>
<dbReference type="Proteomes" id="UP001597413">
    <property type="component" value="Unassembled WGS sequence"/>
</dbReference>
<evidence type="ECO:0000313" key="2">
    <source>
        <dbReference type="EMBL" id="MFD2173809.1"/>
    </source>
</evidence>
<name>A0ABW5A775_9RHOB</name>